<accession>A0AAV6KBC4</accession>
<proteinExistence type="predicted"/>
<evidence type="ECO:0000313" key="2">
    <source>
        <dbReference type="EMBL" id="KAG5549778.1"/>
    </source>
</evidence>
<feature type="compositionally biased region" description="Polar residues" evidence="1">
    <location>
        <begin position="207"/>
        <end position="228"/>
    </location>
</feature>
<sequence>MIDGIVHDYNKVNRRNRTQASQGFSDGNNKQGSTSKEFSKKYAVILGRDFLLINRTLQCSLKTAKAFRFFHRPSISPVELRGKTDSPTDPMNCDSEDFVSITSPIVEVGNVATCDPVPMSASLPTVLHPSDLVEPPTRIEASLEHLGSEVRNLRSKRITACWDNNFEVSFNHVETLKPKCTLAFKDNKSVECGHLMARSALKLLRPTRTNRAFQGNSAKKSGRHMTSPSKRKAEDMKEHKGEKMIED</sequence>
<evidence type="ECO:0000313" key="3">
    <source>
        <dbReference type="Proteomes" id="UP000823749"/>
    </source>
</evidence>
<feature type="region of interest" description="Disordered" evidence="1">
    <location>
        <begin position="207"/>
        <end position="247"/>
    </location>
</feature>
<evidence type="ECO:0000256" key="1">
    <source>
        <dbReference type="SAM" id="MobiDB-lite"/>
    </source>
</evidence>
<reference evidence="2" key="1">
    <citation type="submission" date="2020-08" db="EMBL/GenBank/DDBJ databases">
        <title>Plant Genome Project.</title>
        <authorList>
            <person name="Zhang R.-G."/>
        </authorList>
    </citation>
    <scope>NUCLEOTIDE SEQUENCE</scope>
    <source>
        <strain evidence="2">WSP0</strain>
        <tissue evidence="2">Leaf</tissue>
    </source>
</reference>
<dbReference type="EMBL" id="JACTNZ010000005">
    <property type="protein sequence ID" value="KAG5549778.1"/>
    <property type="molecule type" value="Genomic_DNA"/>
</dbReference>
<name>A0AAV6KBC4_9ERIC</name>
<feature type="region of interest" description="Disordered" evidence="1">
    <location>
        <begin position="9"/>
        <end position="34"/>
    </location>
</feature>
<dbReference type="Proteomes" id="UP000823749">
    <property type="component" value="Chromosome 5"/>
</dbReference>
<keyword evidence="3" id="KW-1185">Reference proteome</keyword>
<feature type="compositionally biased region" description="Polar residues" evidence="1">
    <location>
        <begin position="18"/>
        <end position="34"/>
    </location>
</feature>
<protein>
    <submittedName>
        <fullName evidence="2">Uncharacterized protein</fullName>
    </submittedName>
</protein>
<dbReference type="AlphaFoldDB" id="A0AAV6KBC4"/>
<organism evidence="2 3">
    <name type="scientific">Rhododendron griersonianum</name>
    <dbReference type="NCBI Taxonomy" id="479676"/>
    <lineage>
        <taxon>Eukaryota</taxon>
        <taxon>Viridiplantae</taxon>
        <taxon>Streptophyta</taxon>
        <taxon>Embryophyta</taxon>
        <taxon>Tracheophyta</taxon>
        <taxon>Spermatophyta</taxon>
        <taxon>Magnoliopsida</taxon>
        <taxon>eudicotyledons</taxon>
        <taxon>Gunneridae</taxon>
        <taxon>Pentapetalae</taxon>
        <taxon>asterids</taxon>
        <taxon>Ericales</taxon>
        <taxon>Ericaceae</taxon>
        <taxon>Ericoideae</taxon>
        <taxon>Rhodoreae</taxon>
        <taxon>Rhododendron</taxon>
    </lineage>
</organism>
<gene>
    <name evidence="2" type="ORF">RHGRI_014926</name>
</gene>
<comment type="caution">
    <text evidence="2">The sequence shown here is derived from an EMBL/GenBank/DDBJ whole genome shotgun (WGS) entry which is preliminary data.</text>
</comment>
<feature type="compositionally biased region" description="Basic and acidic residues" evidence="1">
    <location>
        <begin position="231"/>
        <end position="247"/>
    </location>
</feature>